<dbReference type="InterPro" id="IPR024810">
    <property type="entry name" value="MAB21L/cGLR"/>
</dbReference>
<dbReference type="Gene3D" id="3.30.460.90">
    <property type="match status" value="1"/>
</dbReference>
<feature type="region of interest" description="Disordered" evidence="2">
    <location>
        <begin position="1"/>
        <end position="159"/>
    </location>
</feature>
<dbReference type="AlphaFoldDB" id="A0A8C9PI58"/>
<dbReference type="SMART" id="SM01265">
    <property type="entry name" value="Mab-21"/>
    <property type="match status" value="1"/>
</dbReference>
<dbReference type="GO" id="GO:0002218">
    <property type="term" value="P:activation of innate immune response"/>
    <property type="evidence" value="ECO:0007669"/>
    <property type="project" value="TreeGrafter"/>
</dbReference>
<dbReference type="GO" id="GO:0071360">
    <property type="term" value="P:cellular response to exogenous dsRNA"/>
    <property type="evidence" value="ECO:0007669"/>
    <property type="project" value="TreeGrafter"/>
</dbReference>
<sequence length="494" mass="55293">MDPGRRKATQITSKAGAATRKVSEPGTRVALTQPGESPAASRAARPVGKGGPVRESQSLQTQSARDSQEKLLERAPGARSKKPSLRAKGAPPSGFSSTDRAESRTVPAQAMELPPAPGPSGPGAAPSQGRVSPRGRLPCSVPPLRAPSPGGKEGAPGGWKPRAVLEKLRLRRQEISAAAEVVNKVVDHLLRRLQDFDSEFKGVELLRTGSYYERVKISAPNEFDVMFKLEVPRIQLEEYCDSGAHYFVKFKRNPKGNPLKHFVEEEILSASKMLLKFRKIIKDEIKNIKDIDITMEKKKPGSPAVTLVIRKSEEIFVDIILALESKSSWPANTQKGLPINNWLGAKVRTNLRRQPFYLVPKHAKKGNSFQEETWRLSFSHIEKDILNNHGQSKTCCESDGVKCCRALISRVYKELKKLDNKITNNPINKWRATACFDNCVAFFLECLRAEQLEHYFIPVVNLFSRNHIDKISKEFLCKQIEYERNNGFPIFNEF</sequence>
<feature type="domain" description="Mab-21-like nucleotidyltransferase" evidence="3">
    <location>
        <begin position="211"/>
        <end position="388"/>
    </location>
</feature>
<evidence type="ECO:0000256" key="2">
    <source>
        <dbReference type="SAM" id="MobiDB-lite"/>
    </source>
</evidence>
<dbReference type="GO" id="GO:0003682">
    <property type="term" value="F:chromatin binding"/>
    <property type="evidence" value="ECO:0007669"/>
    <property type="project" value="TreeGrafter"/>
</dbReference>
<dbReference type="InterPro" id="IPR046903">
    <property type="entry name" value="Mab-21-like_nuc_Trfase"/>
</dbReference>
<dbReference type="GO" id="GO:0005634">
    <property type="term" value="C:nucleus"/>
    <property type="evidence" value="ECO:0007669"/>
    <property type="project" value="TreeGrafter"/>
</dbReference>
<evidence type="ECO:0000259" key="3">
    <source>
        <dbReference type="Pfam" id="PF03281"/>
    </source>
</evidence>
<reference evidence="5" key="1">
    <citation type="submission" date="2025-08" db="UniProtKB">
        <authorList>
            <consortium name="Ensembl"/>
        </authorList>
    </citation>
    <scope>IDENTIFICATION</scope>
</reference>
<dbReference type="GO" id="GO:0003690">
    <property type="term" value="F:double-stranded DNA binding"/>
    <property type="evidence" value="ECO:0007669"/>
    <property type="project" value="TreeGrafter"/>
</dbReference>
<name>A0A8C9PI58_SPEDA</name>
<dbReference type="GO" id="GO:0038001">
    <property type="term" value="P:paracrine signaling"/>
    <property type="evidence" value="ECO:0007669"/>
    <property type="project" value="TreeGrafter"/>
</dbReference>
<proteinExistence type="inferred from homology"/>
<dbReference type="GO" id="GO:0006974">
    <property type="term" value="P:DNA damage response"/>
    <property type="evidence" value="ECO:0007669"/>
    <property type="project" value="TreeGrafter"/>
</dbReference>
<comment type="similarity">
    <text evidence="1">Belongs to the mab-21 family.</text>
</comment>
<evidence type="ECO:0000313" key="5">
    <source>
        <dbReference type="Ensembl" id="ENSSDAP00000007626.1"/>
    </source>
</evidence>
<feature type="domain" description="Mab-21-like HhH/H2TH-like" evidence="4">
    <location>
        <begin position="426"/>
        <end position="481"/>
    </location>
</feature>
<dbReference type="GO" id="GO:0002230">
    <property type="term" value="P:positive regulation of defense response to virus by host"/>
    <property type="evidence" value="ECO:0007669"/>
    <property type="project" value="TreeGrafter"/>
</dbReference>
<dbReference type="Pfam" id="PF03281">
    <property type="entry name" value="Mab-21"/>
    <property type="match status" value="1"/>
</dbReference>
<dbReference type="Pfam" id="PF20266">
    <property type="entry name" value="Mab-21_C"/>
    <property type="match status" value="1"/>
</dbReference>
<evidence type="ECO:0000259" key="4">
    <source>
        <dbReference type="Pfam" id="PF20266"/>
    </source>
</evidence>
<dbReference type="Ensembl" id="ENSSDAT00000008680.1">
    <property type="protein sequence ID" value="ENSSDAP00000007626.1"/>
    <property type="gene ID" value="ENSSDAG00000006953.1"/>
</dbReference>
<evidence type="ECO:0000256" key="1">
    <source>
        <dbReference type="ARBA" id="ARBA00008307"/>
    </source>
</evidence>
<organism evidence="5 6">
    <name type="scientific">Spermophilus dauricus</name>
    <name type="common">Daurian ground squirrel</name>
    <dbReference type="NCBI Taxonomy" id="99837"/>
    <lineage>
        <taxon>Eukaryota</taxon>
        <taxon>Metazoa</taxon>
        <taxon>Chordata</taxon>
        <taxon>Craniata</taxon>
        <taxon>Vertebrata</taxon>
        <taxon>Euteleostomi</taxon>
        <taxon>Mammalia</taxon>
        <taxon>Eutheria</taxon>
        <taxon>Euarchontoglires</taxon>
        <taxon>Glires</taxon>
        <taxon>Rodentia</taxon>
        <taxon>Sciuromorpha</taxon>
        <taxon>Sciuridae</taxon>
        <taxon>Xerinae</taxon>
        <taxon>Marmotini</taxon>
        <taxon>Spermophilus</taxon>
    </lineage>
</organism>
<evidence type="ECO:0000313" key="6">
    <source>
        <dbReference type="Proteomes" id="UP000694422"/>
    </source>
</evidence>
<keyword evidence="6" id="KW-1185">Reference proteome</keyword>
<dbReference type="PANTHER" id="PTHR10656">
    <property type="entry name" value="CELL FATE DETERMINING PROTEIN MAB21-RELATED"/>
    <property type="match status" value="1"/>
</dbReference>
<dbReference type="GO" id="GO:0005829">
    <property type="term" value="C:cytosol"/>
    <property type="evidence" value="ECO:0007669"/>
    <property type="project" value="TreeGrafter"/>
</dbReference>
<dbReference type="GO" id="GO:0035861">
    <property type="term" value="C:site of double-strand break"/>
    <property type="evidence" value="ECO:0007669"/>
    <property type="project" value="TreeGrafter"/>
</dbReference>
<dbReference type="GO" id="GO:0032481">
    <property type="term" value="P:positive regulation of type I interferon production"/>
    <property type="evidence" value="ECO:0007669"/>
    <property type="project" value="TreeGrafter"/>
</dbReference>
<dbReference type="GO" id="GO:0061501">
    <property type="term" value="F:2',3'-cyclic GMP-AMP synthase activity"/>
    <property type="evidence" value="ECO:0007669"/>
    <property type="project" value="TreeGrafter"/>
</dbReference>
<dbReference type="PANTHER" id="PTHR10656:SF35">
    <property type="entry name" value="CYCLIC GMP-AMP SYNTHASE"/>
    <property type="match status" value="1"/>
</dbReference>
<dbReference type="Proteomes" id="UP000694422">
    <property type="component" value="Unplaced"/>
</dbReference>
<dbReference type="InterPro" id="IPR046906">
    <property type="entry name" value="Mab-21_HhH/H2TH-like"/>
</dbReference>
<accession>A0A8C9PI58</accession>
<dbReference type="Gene3D" id="1.10.1410.40">
    <property type="match status" value="2"/>
</dbReference>
<dbReference type="FunFam" id="3.30.460.90:FF:000005">
    <property type="entry name" value="Cyclic GMP-AMP synthase"/>
    <property type="match status" value="1"/>
</dbReference>
<feature type="compositionally biased region" description="Polar residues" evidence="2">
    <location>
        <begin position="55"/>
        <end position="65"/>
    </location>
</feature>
<reference evidence="5" key="2">
    <citation type="submission" date="2025-09" db="UniProtKB">
        <authorList>
            <consortium name="Ensembl"/>
        </authorList>
    </citation>
    <scope>IDENTIFICATION</scope>
</reference>
<protein>
    <submittedName>
        <fullName evidence="5">Cyclic GMP-AMP synthase</fullName>
    </submittedName>
</protein>
<dbReference type="GO" id="GO:2000042">
    <property type="term" value="P:negative regulation of double-strand break repair via homologous recombination"/>
    <property type="evidence" value="ECO:0007669"/>
    <property type="project" value="TreeGrafter"/>
</dbReference>